<gene>
    <name evidence="2" type="primary">LOC115728769</name>
</gene>
<proteinExistence type="predicted"/>
<organism evidence="1 2">
    <name type="scientific">Rhodamnia argentea</name>
    <dbReference type="NCBI Taxonomy" id="178133"/>
    <lineage>
        <taxon>Eukaryota</taxon>
        <taxon>Viridiplantae</taxon>
        <taxon>Streptophyta</taxon>
        <taxon>Embryophyta</taxon>
        <taxon>Tracheophyta</taxon>
        <taxon>Spermatophyta</taxon>
        <taxon>Magnoliopsida</taxon>
        <taxon>eudicotyledons</taxon>
        <taxon>Gunneridae</taxon>
        <taxon>Pentapetalae</taxon>
        <taxon>rosids</taxon>
        <taxon>malvids</taxon>
        <taxon>Myrtales</taxon>
        <taxon>Myrtaceae</taxon>
        <taxon>Myrtoideae</taxon>
        <taxon>Myrteae</taxon>
        <taxon>Australasian group</taxon>
        <taxon>Rhodamnia</taxon>
    </lineage>
</organism>
<dbReference type="OrthoDB" id="1938423at2759"/>
<dbReference type="GeneID" id="115728769"/>
<evidence type="ECO:0000313" key="1">
    <source>
        <dbReference type="Proteomes" id="UP000827889"/>
    </source>
</evidence>
<reference evidence="2" key="1">
    <citation type="submission" date="2025-08" db="UniProtKB">
        <authorList>
            <consortium name="RefSeq"/>
        </authorList>
    </citation>
    <scope>IDENTIFICATION</scope>
    <source>
        <tissue evidence="2">Leaf</tissue>
    </source>
</reference>
<accession>A0A8B8MY16</accession>
<dbReference type="Proteomes" id="UP000827889">
    <property type="component" value="Chromosome 7"/>
</dbReference>
<name>A0A8B8MY16_9MYRT</name>
<protein>
    <submittedName>
        <fullName evidence="2">Uncharacterized protein LOC115728769 isoform X1</fullName>
    </submittedName>
</protein>
<dbReference type="AlphaFoldDB" id="A0A8B8MY16"/>
<keyword evidence="1" id="KW-1185">Reference proteome</keyword>
<evidence type="ECO:0000313" key="2">
    <source>
        <dbReference type="RefSeq" id="XP_030515010.1"/>
    </source>
</evidence>
<sequence length="569" mass="64657">MKIIALKTNARIPPRSRAPGGAGFRSFRSSETRLPHLIIPRSGQETASRKRVKFADNCEENRLGFREDEATTQEEAGFQISDVPKTSEYAFFKKLKENKGHRLSSRSMQNDATPAKKFISDYNPSTSTHVVGSVHEESGSSLLHQDVTSENSTSLQAPFGSVSRESGTWYSYKSGEVFPKKRENLLLWVKTTSFPEIDKLCSKGYGFVSVLLSRLNPMSNEDNDSTNLVRKQLDSSMSSKLHAYPQFGIRLKEFNQNCAWDFLEAEGRQCLDCSLSSGWANKPIERIIPDFDLPAVAALKTSTWQESEDEFQAPNKSSIEEETRDSEWDWVLDNKNNERDLCFVCRSGELTTAPALLTYRCNDRQQTLESGFGGRELSAFSVSSLYPSKFCPSLCHPTSFHDNDLEMHYDPQTLDSGFVGSELSALFVSSHYPSRYWPSQFQSTSFHSNDFKSYFDRQTLESGFGGRESPAFSVSSHYPLQFCPSQFPSTSFHNYDCEIQYHRKEDIAIFSDLPCSLSRDSYNSRRAEDYNFDDSYVVFSPPEQDLFIHKGFNERNYHPLCTPLDVILN</sequence>
<dbReference type="RefSeq" id="XP_030515010.1">
    <property type="nucleotide sequence ID" value="XM_030659150.2"/>
</dbReference>
<dbReference type="KEGG" id="rarg:115728769"/>